<dbReference type="AlphaFoldDB" id="A0A0N0NKS0"/>
<evidence type="ECO:0000313" key="2">
    <source>
        <dbReference type="EMBL" id="KPI38159.1"/>
    </source>
</evidence>
<feature type="compositionally biased region" description="Low complexity" evidence="1">
    <location>
        <begin position="10"/>
        <end position="45"/>
    </location>
</feature>
<comment type="caution">
    <text evidence="2">The sequence shown here is derived from an EMBL/GenBank/DDBJ whole genome shotgun (WGS) entry which is preliminary data.</text>
</comment>
<keyword evidence="3" id="KW-1185">Reference proteome</keyword>
<feature type="region of interest" description="Disordered" evidence="1">
    <location>
        <begin position="1"/>
        <end position="48"/>
    </location>
</feature>
<dbReference type="RefSeq" id="XP_017998122.1">
    <property type="nucleotide sequence ID" value="XM_018139437.1"/>
</dbReference>
<sequence>MLYAGYYNLSSPSTPSSRNASMSTSSRRSSEKSATSTEQQQLPQQPERRKSFLQKVIYQLKPIEQPVLVDGVWSPMFVSKAERQAAEAEAKARKASVATGQKQRGSISKAQYELISAAAGAEFVKTYHDPTTLSGKPLGRAFCSTCGSKLHALTPLREDIISIPAGLLASAHSGIGTIAKETGLDGDSWAKWKPSKEQFCREKAGWVPQFSVMDTEERYVTGTMGQKVGQSPKI</sequence>
<dbReference type="OrthoDB" id="406544at2759"/>
<dbReference type="VEuPathDB" id="FungiDB:AB675_1064"/>
<gene>
    <name evidence="2" type="ORF">AB675_1064</name>
</gene>
<organism evidence="2 3">
    <name type="scientific">Cyphellophora attinorum</name>
    <dbReference type="NCBI Taxonomy" id="1664694"/>
    <lineage>
        <taxon>Eukaryota</taxon>
        <taxon>Fungi</taxon>
        <taxon>Dikarya</taxon>
        <taxon>Ascomycota</taxon>
        <taxon>Pezizomycotina</taxon>
        <taxon>Eurotiomycetes</taxon>
        <taxon>Chaetothyriomycetidae</taxon>
        <taxon>Chaetothyriales</taxon>
        <taxon>Cyphellophoraceae</taxon>
        <taxon>Cyphellophora</taxon>
    </lineage>
</organism>
<evidence type="ECO:0000313" key="3">
    <source>
        <dbReference type="Proteomes" id="UP000038010"/>
    </source>
</evidence>
<evidence type="ECO:0000256" key="1">
    <source>
        <dbReference type="SAM" id="MobiDB-lite"/>
    </source>
</evidence>
<dbReference type="STRING" id="1664694.A0A0N0NKS0"/>
<dbReference type="EMBL" id="LFJN01000020">
    <property type="protein sequence ID" value="KPI38159.1"/>
    <property type="molecule type" value="Genomic_DNA"/>
</dbReference>
<dbReference type="Proteomes" id="UP000038010">
    <property type="component" value="Unassembled WGS sequence"/>
</dbReference>
<dbReference type="SUPFAM" id="SSF51316">
    <property type="entry name" value="Mss4-like"/>
    <property type="match status" value="1"/>
</dbReference>
<dbReference type="GeneID" id="28731306"/>
<proteinExistence type="predicted"/>
<name>A0A0N0NKS0_9EURO</name>
<protein>
    <recommendedName>
        <fullName evidence="4">CENP-V/GFA domain-containing protein</fullName>
    </recommendedName>
</protein>
<accession>A0A0N0NKS0</accession>
<evidence type="ECO:0008006" key="4">
    <source>
        <dbReference type="Google" id="ProtNLM"/>
    </source>
</evidence>
<dbReference type="InterPro" id="IPR011057">
    <property type="entry name" value="Mss4-like_sf"/>
</dbReference>
<reference evidence="2 3" key="1">
    <citation type="submission" date="2015-06" db="EMBL/GenBank/DDBJ databases">
        <title>Draft genome of the ant-associated black yeast Phialophora attae CBS 131958.</title>
        <authorList>
            <person name="Moreno L.F."/>
            <person name="Stielow B.J."/>
            <person name="de Hoog S."/>
            <person name="Vicente V.A."/>
            <person name="Weiss V.A."/>
            <person name="de Vries M."/>
            <person name="Cruz L.M."/>
            <person name="Souza E.M."/>
        </authorList>
    </citation>
    <scope>NUCLEOTIDE SEQUENCE [LARGE SCALE GENOMIC DNA]</scope>
    <source>
        <strain evidence="2 3">CBS 131958</strain>
    </source>
</reference>